<dbReference type="PANTHER" id="PTHR42951:SF4">
    <property type="entry name" value="ACYL-COENZYME A THIOESTERASE MBLAC2"/>
    <property type="match status" value="1"/>
</dbReference>
<name>A0ABT2JG79_9PSEU</name>
<comment type="caution">
    <text evidence="2">The sequence shown here is derived from an EMBL/GenBank/DDBJ whole genome shotgun (WGS) entry which is preliminary data.</text>
</comment>
<dbReference type="SUPFAM" id="SSF56281">
    <property type="entry name" value="Metallo-hydrolase/oxidoreductase"/>
    <property type="match status" value="1"/>
</dbReference>
<reference evidence="2 3" key="1">
    <citation type="submission" date="2021-02" db="EMBL/GenBank/DDBJ databases">
        <title>Actinophytocola xerophila sp. nov., isolated from soil of cotton cropping field.</title>
        <authorList>
            <person name="Huang R."/>
            <person name="Chen X."/>
            <person name="Ge X."/>
            <person name="Liu W."/>
        </authorList>
    </citation>
    <scope>NUCLEOTIDE SEQUENCE [LARGE SCALE GENOMIC DNA]</scope>
    <source>
        <strain evidence="2 3">S1-96</strain>
    </source>
</reference>
<dbReference type="Gene3D" id="3.60.15.10">
    <property type="entry name" value="Ribonuclease Z/Hydroxyacylglutathione hydrolase-like"/>
    <property type="match status" value="1"/>
</dbReference>
<dbReference type="EMBL" id="JAFFZE010000022">
    <property type="protein sequence ID" value="MCT2586858.1"/>
    <property type="molecule type" value="Genomic_DNA"/>
</dbReference>
<sequence length="226" mass="24636">MSWIAVADGVFARRYEHLDQTLGVVVGSSGCLVIDSGPDETHGAELAAEVRQITPLPWTLVITHAHFDHFFGTAPFLPCPVWAHTRCRDAIANSDPDRRAWIARYEADGDPDRARRLADARLVLPTHVFTDHTRVDLGDRHADLIHPGRAHTDHDVLVHVPDAAVVFAGDLVEQGAPPSVGPDAHPIEWRTALDRLLALGPTVIVPGHGDPVDSAFVRTQQATLAR</sequence>
<dbReference type="PANTHER" id="PTHR42951">
    <property type="entry name" value="METALLO-BETA-LACTAMASE DOMAIN-CONTAINING"/>
    <property type="match status" value="1"/>
</dbReference>
<gene>
    <name evidence="2" type="ORF">JT362_27425</name>
</gene>
<proteinExistence type="predicted"/>
<accession>A0ABT2JG79</accession>
<evidence type="ECO:0000259" key="1">
    <source>
        <dbReference type="SMART" id="SM00849"/>
    </source>
</evidence>
<dbReference type="InterPro" id="IPR050855">
    <property type="entry name" value="NDM-1-like"/>
</dbReference>
<protein>
    <submittedName>
        <fullName evidence="2">MBL fold metallo-hydrolase</fullName>
    </submittedName>
</protein>
<dbReference type="CDD" id="cd16282">
    <property type="entry name" value="metallo-hydrolase-like_MBL-fold"/>
    <property type="match status" value="1"/>
</dbReference>
<dbReference type="Proteomes" id="UP001156441">
    <property type="component" value="Unassembled WGS sequence"/>
</dbReference>
<organism evidence="2 3">
    <name type="scientific">Actinophytocola gossypii</name>
    <dbReference type="NCBI Taxonomy" id="2812003"/>
    <lineage>
        <taxon>Bacteria</taxon>
        <taxon>Bacillati</taxon>
        <taxon>Actinomycetota</taxon>
        <taxon>Actinomycetes</taxon>
        <taxon>Pseudonocardiales</taxon>
        <taxon>Pseudonocardiaceae</taxon>
    </lineage>
</organism>
<keyword evidence="3" id="KW-1185">Reference proteome</keyword>
<feature type="domain" description="Metallo-beta-lactamase" evidence="1">
    <location>
        <begin position="19"/>
        <end position="208"/>
    </location>
</feature>
<dbReference type="Pfam" id="PF00753">
    <property type="entry name" value="Lactamase_B"/>
    <property type="match status" value="1"/>
</dbReference>
<dbReference type="RefSeq" id="WP_260194725.1">
    <property type="nucleotide sequence ID" value="NZ_JAFFZE010000022.1"/>
</dbReference>
<dbReference type="InterPro" id="IPR036866">
    <property type="entry name" value="RibonucZ/Hydroxyglut_hydro"/>
</dbReference>
<dbReference type="SMART" id="SM00849">
    <property type="entry name" value="Lactamase_B"/>
    <property type="match status" value="1"/>
</dbReference>
<evidence type="ECO:0000313" key="2">
    <source>
        <dbReference type="EMBL" id="MCT2586858.1"/>
    </source>
</evidence>
<dbReference type="InterPro" id="IPR001279">
    <property type="entry name" value="Metallo-B-lactamas"/>
</dbReference>
<evidence type="ECO:0000313" key="3">
    <source>
        <dbReference type="Proteomes" id="UP001156441"/>
    </source>
</evidence>